<dbReference type="Gene3D" id="3.30.530.20">
    <property type="match status" value="1"/>
</dbReference>
<dbReference type="Proteomes" id="UP001597124">
    <property type="component" value="Unassembled WGS sequence"/>
</dbReference>
<dbReference type="SUPFAM" id="SSF55961">
    <property type="entry name" value="Bet v1-like"/>
    <property type="match status" value="1"/>
</dbReference>
<protein>
    <submittedName>
        <fullName evidence="3">SRPBCC domain-containing protein</fullName>
    </submittedName>
</protein>
<organism evidence="3 4">
    <name type="scientific">Sphingosinicella xenopeptidilytica</name>
    <dbReference type="NCBI Taxonomy" id="364098"/>
    <lineage>
        <taxon>Bacteria</taxon>
        <taxon>Pseudomonadati</taxon>
        <taxon>Pseudomonadota</taxon>
        <taxon>Alphaproteobacteria</taxon>
        <taxon>Sphingomonadales</taxon>
        <taxon>Sphingosinicellaceae</taxon>
        <taxon>Sphingosinicella</taxon>
    </lineage>
</organism>
<comment type="similarity">
    <text evidence="1">Belongs to the AHA1 family.</text>
</comment>
<name>A0ABW3C2G5_SPHXN</name>
<evidence type="ECO:0000313" key="3">
    <source>
        <dbReference type="EMBL" id="MFD0848594.1"/>
    </source>
</evidence>
<sequence>MTDHPKIEAAKADRQLILKRWFAAPRALVFRAWTDPAMMAEWWGPRGFTTTVEADARPGGNYAITMQGPDGTRYPMHGQFLEIVPDERVVMLDMFEEHPPEWFAELIRLRGTDADCPTQMRLIVTFADERGGTLLTMVAEFASDLDRDAFAALGMAEGMGESFDRLDELLAASA</sequence>
<feature type="domain" description="Activator of Hsp90 ATPase homologue 1/2-like C-terminal" evidence="2">
    <location>
        <begin position="24"/>
        <end position="170"/>
    </location>
</feature>
<evidence type="ECO:0000313" key="4">
    <source>
        <dbReference type="Proteomes" id="UP001597124"/>
    </source>
</evidence>
<proteinExistence type="inferred from homology"/>
<evidence type="ECO:0000256" key="1">
    <source>
        <dbReference type="ARBA" id="ARBA00006817"/>
    </source>
</evidence>
<dbReference type="InterPro" id="IPR013538">
    <property type="entry name" value="ASHA1/2-like_C"/>
</dbReference>
<evidence type="ECO:0000259" key="2">
    <source>
        <dbReference type="Pfam" id="PF08327"/>
    </source>
</evidence>
<keyword evidence="4" id="KW-1185">Reference proteome</keyword>
<reference evidence="4" key="1">
    <citation type="journal article" date="2019" name="Int. J. Syst. Evol. Microbiol.">
        <title>The Global Catalogue of Microorganisms (GCM) 10K type strain sequencing project: providing services to taxonomists for standard genome sequencing and annotation.</title>
        <authorList>
            <consortium name="The Broad Institute Genomics Platform"/>
            <consortium name="The Broad Institute Genome Sequencing Center for Infectious Disease"/>
            <person name="Wu L."/>
            <person name="Ma J."/>
        </authorList>
    </citation>
    <scope>NUCLEOTIDE SEQUENCE [LARGE SCALE GENOMIC DNA]</scope>
    <source>
        <strain evidence="4">CCUG 52537</strain>
    </source>
</reference>
<dbReference type="RefSeq" id="WP_381489606.1">
    <property type="nucleotide sequence ID" value="NZ_JBHTIK010000005.1"/>
</dbReference>
<gene>
    <name evidence="3" type="ORF">ACFQ00_09695</name>
</gene>
<accession>A0ABW3C2G5</accession>
<dbReference type="InterPro" id="IPR023393">
    <property type="entry name" value="START-like_dom_sf"/>
</dbReference>
<dbReference type="EMBL" id="JBHTIK010000005">
    <property type="protein sequence ID" value="MFD0848594.1"/>
    <property type="molecule type" value="Genomic_DNA"/>
</dbReference>
<dbReference type="Pfam" id="PF08327">
    <property type="entry name" value="AHSA1"/>
    <property type="match status" value="1"/>
</dbReference>
<comment type="caution">
    <text evidence="3">The sequence shown here is derived from an EMBL/GenBank/DDBJ whole genome shotgun (WGS) entry which is preliminary data.</text>
</comment>